<feature type="signal peptide" evidence="5">
    <location>
        <begin position="1"/>
        <end position="17"/>
    </location>
</feature>
<evidence type="ECO:0000256" key="4">
    <source>
        <dbReference type="ARBA" id="ARBA00022729"/>
    </source>
</evidence>
<dbReference type="EMBL" id="JACIDO010000001">
    <property type="protein sequence ID" value="MBB3934246.1"/>
    <property type="molecule type" value="Genomic_DNA"/>
</dbReference>
<dbReference type="InterPro" id="IPR030678">
    <property type="entry name" value="Peptide/Ni-bd"/>
</dbReference>
<evidence type="ECO:0000256" key="5">
    <source>
        <dbReference type="SAM" id="SignalP"/>
    </source>
</evidence>
<comment type="subcellular location">
    <subcellularLocation>
        <location evidence="1">Periplasm</location>
    </subcellularLocation>
</comment>
<dbReference type="Pfam" id="PF00496">
    <property type="entry name" value="SBP_bac_5"/>
    <property type="match status" value="1"/>
</dbReference>
<evidence type="ECO:0000256" key="2">
    <source>
        <dbReference type="ARBA" id="ARBA00005695"/>
    </source>
</evidence>
<comment type="similarity">
    <text evidence="2">Belongs to the bacterial solute-binding protein 5 family.</text>
</comment>
<dbReference type="InterPro" id="IPR000914">
    <property type="entry name" value="SBP_5_dom"/>
</dbReference>
<dbReference type="RefSeq" id="WP_090958715.1">
    <property type="nucleotide sequence ID" value="NZ_FOOA01000001.1"/>
</dbReference>
<organism evidence="7 8">
    <name type="scientific">Aureimonas phyllosphaerae</name>
    <dbReference type="NCBI Taxonomy" id="1166078"/>
    <lineage>
        <taxon>Bacteria</taxon>
        <taxon>Pseudomonadati</taxon>
        <taxon>Pseudomonadota</taxon>
        <taxon>Alphaproteobacteria</taxon>
        <taxon>Hyphomicrobiales</taxon>
        <taxon>Aurantimonadaceae</taxon>
        <taxon>Aureimonas</taxon>
    </lineage>
</organism>
<evidence type="ECO:0000313" key="7">
    <source>
        <dbReference type="EMBL" id="MBB3934246.1"/>
    </source>
</evidence>
<dbReference type="Gene3D" id="3.10.105.10">
    <property type="entry name" value="Dipeptide-binding Protein, Domain 3"/>
    <property type="match status" value="1"/>
</dbReference>
<evidence type="ECO:0000256" key="3">
    <source>
        <dbReference type="ARBA" id="ARBA00022448"/>
    </source>
</evidence>
<dbReference type="GO" id="GO:0043190">
    <property type="term" value="C:ATP-binding cassette (ABC) transporter complex"/>
    <property type="evidence" value="ECO:0007669"/>
    <property type="project" value="InterPro"/>
</dbReference>
<dbReference type="Proteomes" id="UP000531216">
    <property type="component" value="Unassembled WGS sequence"/>
</dbReference>
<dbReference type="Gene3D" id="3.40.190.10">
    <property type="entry name" value="Periplasmic binding protein-like II"/>
    <property type="match status" value="1"/>
</dbReference>
<keyword evidence="4 5" id="KW-0732">Signal</keyword>
<dbReference type="OrthoDB" id="8144963at2"/>
<dbReference type="PANTHER" id="PTHR30290:SF9">
    <property type="entry name" value="OLIGOPEPTIDE-BINDING PROTEIN APPA"/>
    <property type="match status" value="1"/>
</dbReference>
<dbReference type="PROSITE" id="PS01040">
    <property type="entry name" value="SBP_BACTERIAL_5"/>
    <property type="match status" value="1"/>
</dbReference>
<feature type="domain" description="Solute-binding protein family 5" evidence="6">
    <location>
        <begin position="79"/>
        <end position="440"/>
    </location>
</feature>
<dbReference type="GO" id="GO:0015833">
    <property type="term" value="P:peptide transport"/>
    <property type="evidence" value="ECO:0007669"/>
    <property type="project" value="TreeGrafter"/>
</dbReference>
<sequence>MTLHRSIRCLLATAALAATLPLGPLAFATAAEAEAKEVTIGLTSDPTILDPQAGEELSSNIMFYHLYDPLVRRDKDLKFGPGLAESWSQKDDRTWVFTLRDGVKFHNGETLKASDVVFTIDRLKASVMSNLSANIASARAVDDRTVEIATPGPYAALPNDLAAILILNEAYTKKVGDAELGLKPMGTGPYRLKEWAKEDRLTLEAFPDYYGGKAKIDTVVFRPITNPATRTAALLTGELDVVQDLAVRDIDRVKAESGVTVETRPSLLNILLALDVRETSPTISGKNPMTDRRVREAMARAIDVAAIDRVIMNGLATPSAQFVPESHLGYVEGADFRQMYPFDLERAKALMAEAGVPDGFAVTLDATNNRYVNDAQVAQALTSMLGKIGIQLKLNLMPKSNFWGYIRVPSPKSSMIMSGWDVPSGDAGSMYNSLYYSRDKKPGYGEVNRTSYSNPEVDALLDKADSTANVEERDAHLQEATKLLLADIPMIPIHYEQDIYASRDKVTFEPRVDKFIWAYEMDVAE</sequence>
<dbReference type="PANTHER" id="PTHR30290">
    <property type="entry name" value="PERIPLASMIC BINDING COMPONENT OF ABC TRANSPORTER"/>
    <property type="match status" value="1"/>
</dbReference>
<reference evidence="7 8" key="1">
    <citation type="submission" date="2020-08" db="EMBL/GenBank/DDBJ databases">
        <title>Genomic Encyclopedia of Type Strains, Phase IV (KMG-IV): sequencing the most valuable type-strain genomes for metagenomic binning, comparative biology and taxonomic classification.</title>
        <authorList>
            <person name="Goeker M."/>
        </authorList>
    </citation>
    <scope>NUCLEOTIDE SEQUENCE [LARGE SCALE GENOMIC DNA]</scope>
    <source>
        <strain evidence="7 8">DSM 25024</strain>
    </source>
</reference>
<dbReference type="CDD" id="cd08498">
    <property type="entry name" value="PBP2_NikA_DppA_OppA_like_2"/>
    <property type="match status" value="1"/>
</dbReference>
<keyword evidence="8" id="KW-1185">Reference proteome</keyword>
<dbReference type="InterPro" id="IPR039424">
    <property type="entry name" value="SBP_5"/>
</dbReference>
<evidence type="ECO:0000256" key="1">
    <source>
        <dbReference type="ARBA" id="ARBA00004418"/>
    </source>
</evidence>
<keyword evidence="3" id="KW-0813">Transport</keyword>
<dbReference type="PIRSF" id="PIRSF002741">
    <property type="entry name" value="MppA"/>
    <property type="match status" value="1"/>
</dbReference>
<evidence type="ECO:0000313" key="8">
    <source>
        <dbReference type="Proteomes" id="UP000531216"/>
    </source>
</evidence>
<dbReference type="InterPro" id="IPR023765">
    <property type="entry name" value="SBP_5_CS"/>
</dbReference>
<dbReference type="GO" id="GO:0030288">
    <property type="term" value="C:outer membrane-bounded periplasmic space"/>
    <property type="evidence" value="ECO:0007669"/>
    <property type="project" value="UniProtKB-ARBA"/>
</dbReference>
<proteinExistence type="inferred from homology"/>
<protein>
    <submittedName>
        <fullName evidence="7">Peptide/nickel transport system substrate-binding protein</fullName>
    </submittedName>
</protein>
<dbReference type="Gene3D" id="3.90.76.10">
    <property type="entry name" value="Dipeptide-binding Protein, Domain 1"/>
    <property type="match status" value="1"/>
</dbReference>
<dbReference type="GO" id="GO:1904680">
    <property type="term" value="F:peptide transmembrane transporter activity"/>
    <property type="evidence" value="ECO:0007669"/>
    <property type="project" value="TreeGrafter"/>
</dbReference>
<gene>
    <name evidence="7" type="ORF">GGR05_000357</name>
</gene>
<comment type="caution">
    <text evidence="7">The sequence shown here is derived from an EMBL/GenBank/DDBJ whole genome shotgun (WGS) entry which is preliminary data.</text>
</comment>
<dbReference type="AlphaFoldDB" id="A0A7W6FSS2"/>
<evidence type="ECO:0000259" key="6">
    <source>
        <dbReference type="Pfam" id="PF00496"/>
    </source>
</evidence>
<accession>A0A7W6FSS2</accession>
<dbReference type="SUPFAM" id="SSF53850">
    <property type="entry name" value="Periplasmic binding protein-like II"/>
    <property type="match status" value="1"/>
</dbReference>
<feature type="chain" id="PRO_5030877360" evidence="5">
    <location>
        <begin position="18"/>
        <end position="525"/>
    </location>
</feature>
<name>A0A7W6FSS2_9HYPH</name>